<feature type="non-terminal residue" evidence="3">
    <location>
        <position position="124"/>
    </location>
</feature>
<dbReference type="RefSeq" id="WP_146607761.1">
    <property type="nucleotide sequence ID" value="NZ_POUA01000371.1"/>
</dbReference>
<dbReference type="InterPro" id="IPR011344">
    <property type="entry name" value="ssDNA-bd"/>
</dbReference>
<dbReference type="SUPFAM" id="SSF50249">
    <property type="entry name" value="Nucleic acid-binding proteins"/>
    <property type="match status" value="1"/>
</dbReference>
<name>A0A2W2FMF5_9ACTN</name>
<reference evidence="3 4" key="1">
    <citation type="submission" date="2018-01" db="EMBL/GenBank/DDBJ databases">
        <title>Draft genome sequence of Sphaerisporangium sp. 7K107.</title>
        <authorList>
            <person name="Sahin N."/>
            <person name="Saygin H."/>
            <person name="Ay H."/>
        </authorList>
    </citation>
    <scope>NUCLEOTIDE SEQUENCE [LARGE SCALE GENOMIC DNA]</scope>
    <source>
        <strain evidence="3 4">7K107</strain>
    </source>
</reference>
<dbReference type="Pfam" id="PF00436">
    <property type="entry name" value="SSB"/>
    <property type="match status" value="1"/>
</dbReference>
<dbReference type="AlphaFoldDB" id="A0A2W2FMF5"/>
<keyword evidence="4" id="KW-1185">Reference proteome</keyword>
<dbReference type="InterPro" id="IPR000424">
    <property type="entry name" value="Primosome_PriB/ssb"/>
</dbReference>
<accession>A0A2W2FMF5</accession>
<protein>
    <submittedName>
        <fullName evidence="3">Single-stranded DNA-binding protein</fullName>
    </submittedName>
</protein>
<organism evidence="3 4">
    <name type="scientific">Spongiactinospora gelatinilytica</name>
    <dbReference type="NCBI Taxonomy" id="2666298"/>
    <lineage>
        <taxon>Bacteria</taxon>
        <taxon>Bacillati</taxon>
        <taxon>Actinomycetota</taxon>
        <taxon>Actinomycetes</taxon>
        <taxon>Streptosporangiales</taxon>
        <taxon>Streptosporangiaceae</taxon>
        <taxon>Spongiactinospora</taxon>
    </lineage>
</organism>
<proteinExistence type="predicted"/>
<dbReference type="Proteomes" id="UP000248544">
    <property type="component" value="Unassembled WGS sequence"/>
</dbReference>
<dbReference type="Gene3D" id="2.40.50.140">
    <property type="entry name" value="Nucleic acid-binding proteins"/>
    <property type="match status" value="1"/>
</dbReference>
<dbReference type="PROSITE" id="PS50935">
    <property type="entry name" value="SSB"/>
    <property type="match status" value="1"/>
</dbReference>
<evidence type="ECO:0000256" key="2">
    <source>
        <dbReference type="PROSITE-ProRule" id="PRU00252"/>
    </source>
</evidence>
<dbReference type="PIRSF" id="PIRSF002070">
    <property type="entry name" value="SSB"/>
    <property type="match status" value="1"/>
</dbReference>
<sequence length="124" mass="14066">MNDIQITINGHVVAAPRLYTFSDGSRVTSLRVCTTSRYFDKRTSEWRDGEKIFFAVRCWRALADNVAQSIRMGQPVVVHGRLRIREFGPEGERRFMAEVEATSVGHDLRWGIGTFSKPPRLGPA</sequence>
<dbReference type="GO" id="GO:0006260">
    <property type="term" value="P:DNA replication"/>
    <property type="evidence" value="ECO:0007669"/>
    <property type="project" value="InterPro"/>
</dbReference>
<dbReference type="GO" id="GO:0003697">
    <property type="term" value="F:single-stranded DNA binding"/>
    <property type="evidence" value="ECO:0007669"/>
    <property type="project" value="InterPro"/>
</dbReference>
<evidence type="ECO:0000313" key="3">
    <source>
        <dbReference type="EMBL" id="PZG29595.1"/>
    </source>
</evidence>
<evidence type="ECO:0000313" key="4">
    <source>
        <dbReference type="Proteomes" id="UP000248544"/>
    </source>
</evidence>
<dbReference type="EMBL" id="POUA01000371">
    <property type="protein sequence ID" value="PZG29595.1"/>
    <property type="molecule type" value="Genomic_DNA"/>
</dbReference>
<dbReference type="CDD" id="cd04496">
    <property type="entry name" value="SSB_OBF"/>
    <property type="match status" value="1"/>
</dbReference>
<dbReference type="InterPro" id="IPR012340">
    <property type="entry name" value="NA-bd_OB-fold"/>
</dbReference>
<gene>
    <name evidence="3" type="ORF">C1I98_31825</name>
</gene>
<keyword evidence="1 2" id="KW-0238">DNA-binding</keyword>
<comment type="caution">
    <text evidence="3">The sequence shown here is derived from an EMBL/GenBank/DDBJ whole genome shotgun (WGS) entry which is preliminary data.</text>
</comment>
<evidence type="ECO:0000256" key="1">
    <source>
        <dbReference type="ARBA" id="ARBA00023125"/>
    </source>
</evidence>